<evidence type="ECO:0000313" key="1">
    <source>
        <dbReference type="EMBL" id="GLP99343.1"/>
    </source>
</evidence>
<name>A0ABQ5TTR7_9GAMM</name>
<dbReference type="RefSeq" id="WP_273180562.1">
    <property type="nucleotide sequence ID" value="NZ_BSND01000004.1"/>
</dbReference>
<organism evidence="1 2">
    <name type="scientific">Methylophaga thalassica</name>
    <dbReference type="NCBI Taxonomy" id="40223"/>
    <lineage>
        <taxon>Bacteria</taxon>
        <taxon>Pseudomonadati</taxon>
        <taxon>Pseudomonadota</taxon>
        <taxon>Gammaproteobacteria</taxon>
        <taxon>Thiotrichales</taxon>
        <taxon>Piscirickettsiaceae</taxon>
        <taxon>Methylophaga</taxon>
    </lineage>
</organism>
<proteinExistence type="predicted"/>
<dbReference type="EMBL" id="BSND01000004">
    <property type="protein sequence ID" value="GLP99343.1"/>
    <property type="molecule type" value="Genomic_DNA"/>
</dbReference>
<reference evidence="1" key="2">
    <citation type="submission" date="2023-01" db="EMBL/GenBank/DDBJ databases">
        <title>Draft genome sequence of Methylophaga thalassica strain NBRC 102424.</title>
        <authorList>
            <person name="Sun Q."/>
            <person name="Mori K."/>
        </authorList>
    </citation>
    <scope>NUCLEOTIDE SEQUENCE</scope>
    <source>
        <strain evidence="1">NBRC 102424</strain>
    </source>
</reference>
<evidence type="ECO:0008006" key="3">
    <source>
        <dbReference type="Google" id="ProtNLM"/>
    </source>
</evidence>
<evidence type="ECO:0000313" key="2">
    <source>
        <dbReference type="Proteomes" id="UP001161423"/>
    </source>
</evidence>
<keyword evidence="2" id="KW-1185">Reference proteome</keyword>
<dbReference type="Proteomes" id="UP001161423">
    <property type="component" value="Unassembled WGS sequence"/>
</dbReference>
<sequence length="84" mass="9159">MKNIILVLAVIFLPACVTLSGDYQAFVFDTEGNQLNENLILTASGSGIYSLRNSVCHSYPGATLRIIDLDTGKELEGESPYHCH</sequence>
<accession>A0ABQ5TTR7</accession>
<comment type="caution">
    <text evidence="1">The sequence shown here is derived from an EMBL/GenBank/DDBJ whole genome shotgun (WGS) entry which is preliminary data.</text>
</comment>
<gene>
    <name evidence="1" type="ORF">GCM10007891_11970</name>
</gene>
<protein>
    <recommendedName>
        <fullName evidence="3">Lipoprotein</fullName>
    </recommendedName>
</protein>
<reference evidence="1" key="1">
    <citation type="journal article" date="2014" name="Int. J. Syst. Evol. Microbiol.">
        <title>Complete genome of a new Firmicutes species belonging to the dominant human colonic microbiota ('Ruminococcus bicirculans') reveals two chromosomes and a selective capacity to utilize plant glucans.</title>
        <authorList>
            <consortium name="NISC Comparative Sequencing Program"/>
            <person name="Wegmann U."/>
            <person name="Louis P."/>
            <person name="Goesmann A."/>
            <person name="Henrissat B."/>
            <person name="Duncan S.H."/>
            <person name="Flint H.J."/>
        </authorList>
    </citation>
    <scope>NUCLEOTIDE SEQUENCE</scope>
    <source>
        <strain evidence="1">NBRC 102424</strain>
    </source>
</reference>